<organism evidence="2 3">
    <name type="scientific">Patellaria atrata CBS 101060</name>
    <dbReference type="NCBI Taxonomy" id="1346257"/>
    <lineage>
        <taxon>Eukaryota</taxon>
        <taxon>Fungi</taxon>
        <taxon>Dikarya</taxon>
        <taxon>Ascomycota</taxon>
        <taxon>Pezizomycotina</taxon>
        <taxon>Dothideomycetes</taxon>
        <taxon>Dothideomycetes incertae sedis</taxon>
        <taxon>Patellariales</taxon>
        <taxon>Patellariaceae</taxon>
        <taxon>Patellaria</taxon>
    </lineage>
</organism>
<evidence type="ECO:0000313" key="3">
    <source>
        <dbReference type="Proteomes" id="UP000799429"/>
    </source>
</evidence>
<dbReference type="Proteomes" id="UP000799429">
    <property type="component" value="Unassembled WGS sequence"/>
</dbReference>
<gene>
    <name evidence="2" type="ORF">M501DRAFT_1016922</name>
</gene>
<name>A0A9P4SBJ9_9PEZI</name>
<dbReference type="EMBL" id="MU006096">
    <property type="protein sequence ID" value="KAF2838837.1"/>
    <property type="molecule type" value="Genomic_DNA"/>
</dbReference>
<reference evidence="2" key="1">
    <citation type="journal article" date="2020" name="Stud. Mycol.">
        <title>101 Dothideomycetes genomes: a test case for predicting lifestyles and emergence of pathogens.</title>
        <authorList>
            <person name="Haridas S."/>
            <person name="Albert R."/>
            <person name="Binder M."/>
            <person name="Bloem J."/>
            <person name="Labutti K."/>
            <person name="Salamov A."/>
            <person name="Andreopoulos B."/>
            <person name="Baker S."/>
            <person name="Barry K."/>
            <person name="Bills G."/>
            <person name="Bluhm B."/>
            <person name="Cannon C."/>
            <person name="Castanera R."/>
            <person name="Culley D."/>
            <person name="Daum C."/>
            <person name="Ezra D."/>
            <person name="Gonzalez J."/>
            <person name="Henrissat B."/>
            <person name="Kuo A."/>
            <person name="Liang C."/>
            <person name="Lipzen A."/>
            <person name="Lutzoni F."/>
            <person name="Magnuson J."/>
            <person name="Mondo S."/>
            <person name="Nolan M."/>
            <person name="Ohm R."/>
            <person name="Pangilinan J."/>
            <person name="Park H.-J."/>
            <person name="Ramirez L."/>
            <person name="Alfaro M."/>
            <person name="Sun H."/>
            <person name="Tritt A."/>
            <person name="Yoshinaga Y."/>
            <person name="Zwiers L.-H."/>
            <person name="Turgeon B."/>
            <person name="Goodwin S."/>
            <person name="Spatafora J."/>
            <person name="Crous P."/>
            <person name="Grigoriev I."/>
        </authorList>
    </citation>
    <scope>NUCLEOTIDE SEQUENCE</scope>
    <source>
        <strain evidence="2">CBS 101060</strain>
    </source>
</reference>
<comment type="caution">
    <text evidence="2">The sequence shown here is derived from an EMBL/GenBank/DDBJ whole genome shotgun (WGS) entry which is preliminary data.</text>
</comment>
<feature type="region of interest" description="Disordered" evidence="1">
    <location>
        <begin position="671"/>
        <end position="695"/>
    </location>
</feature>
<keyword evidence="3" id="KW-1185">Reference proteome</keyword>
<proteinExistence type="predicted"/>
<dbReference type="AlphaFoldDB" id="A0A9P4SBJ9"/>
<evidence type="ECO:0000313" key="2">
    <source>
        <dbReference type="EMBL" id="KAF2838837.1"/>
    </source>
</evidence>
<sequence length="695" mass="78488">MARLAKVNIDKQYSNQERLAYLIPHYVQKFYEGDNYPTHLFSSRKEYDNYLEEKEIRGDAVSAAKLASYQPAGDQGYVRSPSIADLNRQLKRRSGVAPAVTYNHVITSAVENGEPMSDEDVQGLAHIYQNALRNSNECGAPEGPSRTKESHTLVTSSNHEDPPELVTSSTYEESNAPGGLKISMTYEESNAPGPSVNLKKRAISRSALHVQESDVKRTRLNSENPDAEAPLSESSKTAPLSHSKHVQVPNFSFKDAQKESKWLQRWYDSTFSNEDAITERATNITWLARYLYHAIRNMTSIIDQPGSLSYQRLKRGLQNKEFGKDLAGRVGNQLFMFYKLPLEQRTGDHLTFKQRLDYIKGALEWDKELCLSLLDPEKDRKARLSLFENAKAVFDRTLLKKQRLESDVQIPKVTIPCEIRETPNGQGVAIEIYDLTGASPLNEQDKIVEIHDLTTPPRSRSTQGNQTYQTSQNNLRQTNVGGQQLFTPSPMMNVVRYHSPSQQFANLAPPQQLHQQKQAGLFAHTPGTGQLQQQAGSFLPTPHTQLHNIRPSLESLGPSHDGQWMKTVPGGQPPRVPFAPPRQPMQSYGDPQTETRQSLWAPGWDHNAALLTQPVLNTEYDTSYHRQLVAQGMGYDQFVQQQFQQTVDSWMNPNGLQNVQHRQQFPGNQQQFNTNLYPLVPPQQPGGQKRGHEEN</sequence>
<accession>A0A9P4SBJ9</accession>
<feature type="region of interest" description="Disordered" evidence="1">
    <location>
        <begin position="135"/>
        <end position="178"/>
    </location>
</feature>
<feature type="region of interest" description="Disordered" evidence="1">
    <location>
        <begin position="207"/>
        <end position="243"/>
    </location>
</feature>
<protein>
    <submittedName>
        <fullName evidence="2">Uncharacterized protein</fullName>
    </submittedName>
</protein>
<evidence type="ECO:0000256" key="1">
    <source>
        <dbReference type="SAM" id="MobiDB-lite"/>
    </source>
</evidence>